<dbReference type="InterPro" id="IPR027417">
    <property type="entry name" value="P-loop_NTPase"/>
</dbReference>
<name>A0A9W2XZM1_BETSP</name>
<dbReference type="PANTHER" id="PTHR23359">
    <property type="entry name" value="NUCLEOTIDE KINASE"/>
    <property type="match status" value="1"/>
</dbReference>
<dbReference type="GO" id="GO:0006139">
    <property type="term" value="P:nucleobase-containing compound metabolic process"/>
    <property type="evidence" value="ECO:0007669"/>
    <property type="project" value="InterPro"/>
</dbReference>
<dbReference type="SUPFAM" id="SSF47391">
    <property type="entry name" value="Dimerization-anchoring domain of cAMP-dependent PK regulatory subunit"/>
    <property type="match status" value="1"/>
</dbReference>
<proteinExistence type="predicted"/>
<evidence type="ECO:0000256" key="1">
    <source>
        <dbReference type="ARBA" id="ARBA00022679"/>
    </source>
</evidence>
<dbReference type="KEGG" id="bspl:114861439"/>
<evidence type="ECO:0000313" key="4">
    <source>
        <dbReference type="Proteomes" id="UP000515150"/>
    </source>
</evidence>
<protein>
    <submittedName>
        <fullName evidence="5 6">Adenylate kinase 8-like isoform X1</fullName>
    </submittedName>
</protein>
<dbReference type="RefSeq" id="XP_055367279.1">
    <property type="nucleotide sequence ID" value="XM_055511304.1"/>
</dbReference>
<reference evidence="5 6" key="1">
    <citation type="submission" date="2025-04" db="UniProtKB">
        <authorList>
            <consortium name="RefSeq"/>
        </authorList>
    </citation>
    <scope>IDENTIFICATION</scope>
</reference>
<evidence type="ECO:0000256" key="3">
    <source>
        <dbReference type="ARBA" id="ARBA00022777"/>
    </source>
</evidence>
<sequence length="204" mass="22262">MDDTVKPLRIPPQMSVYADRHNIFHLVQSLVSSLVVEQPDDPVSHLVSVLRRSSVDIARVLLLGPPAAGKHTVARKLSAELRAVHVTVDCLLQDQSDLGVQACHYTLKGQELPAALLVRLLQNRLSEVDGFNRGWLLEGIPQSRLQALSLQRAGVLPEHVVMLDAPDDVLLKRNQGKTGGPAGLEVSPVYFCCSAELGFHCSEV</sequence>
<dbReference type="RefSeq" id="XP_055367278.1">
    <property type="nucleotide sequence ID" value="XM_055511303.1"/>
</dbReference>
<dbReference type="CDD" id="cd22979">
    <property type="entry name" value="DD_AK8"/>
    <property type="match status" value="1"/>
</dbReference>
<evidence type="ECO:0000313" key="6">
    <source>
        <dbReference type="RefSeq" id="XP_055367279.1"/>
    </source>
</evidence>
<dbReference type="Gene3D" id="3.40.50.300">
    <property type="entry name" value="P-loop containing nucleotide triphosphate hydrolases"/>
    <property type="match status" value="1"/>
</dbReference>
<gene>
    <name evidence="5 6" type="primary">LOC114861439</name>
</gene>
<dbReference type="AlphaFoldDB" id="A0A9W2XZM1"/>
<dbReference type="GO" id="GO:0005524">
    <property type="term" value="F:ATP binding"/>
    <property type="evidence" value="ECO:0007669"/>
    <property type="project" value="InterPro"/>
</dbReference>
<dbReference type="OrthoDB" id="522106at2759"/>
<dbReference type="GO" id="GO:0019205">
    <property type="term" value="F:nucleobase-containing compound kinase activity"/>
    <property type="evidence" value="ECO:0007669"/>
    <property type="project" value="InterPro"/>
</dbReference>
<keyword evidence="2" id="KW-0547">Nucleotide-binding</keyword>
<dbReference type="SUPFAM" id="SSF52540">
    <property type="entry name" value="P-loop containing nucleoside triphosphate hydrolases"/>
    <property type="match status" value="1"/>
</dbReference>
<evidence type="ECO:0000256" key="2">
    <source>
        <dbReference type="ARBA" id="ARBA00022741"/>
    </source>
</evidence>
<keyword evidence="3" id="KW-0418">Kinase</keyword>
<dbReference type="GeneID" id="114861439"/>
<dbReference type="Proteomes" id="UP000515150">
    <property type="component" value="Chromosome 9"/>
</dbReference>
<keyword evidence="4" id="KW-1185">Reference proteome</keyword>
<dbReference type="Pfam" id="PF00406">
    <property type="entry name" value="ADK"/>
    <property type="match status" value="1"/>
</dbReference>
<accession>A0A9W2XZM1</accession>
<organism evidence="4 5">
    <name type="scientific">Betta splendens</name>
    <name type="common">Siamese fighting fish</name>
    <dbReference type="NCBI Taxonomy" id="158456"/>
    <lineage>
        <taxon>Eukaryota</taxon>
        <taxon>Metazoa</taxon>
        <taxon>Chordata</taxon>
        <taxon>Craniata</taxon>
        <taxon>Vertebrata</taxon>
        <taxon>Euteleostomi</taxon>
        <taxon>Actinopterygii</taxon>
        <taxon>Neopterygii</taxon>
        <taxon>Teleostei</taxon>
        <taxon>Neoteleostei</taxon>
        <taxon>Acanthomorphata</taxon>
        <taxon>Anabantaria</taxon>
        <taxon>Anabantiformes</taxon>
        <taxon>Anabantoidei</taxon>
        <taxon>Osphronemidae</taxon>
        <taxon>Betta</taxon>
    </lineage>
</organism>
<evidence type="ECO:0000313" key="5">
    <source>
        <dbReference type="RefSeq" id="XP_055367278.1"/>
    </source>
</evidence>
<dbReference type="InterPro" id="IPR000850">
    <property type="entry name" value="Adenylat/UMP-CMP_kin"/>
</dbReference>
<keyword evidence="1" id="KW-0808">Transferase</keyword>
<dbReference type="CDD" id="cd01428">
    <property type="entry name" value="ADK"/>
    <property type="match status" value="1"/>
</dbReference>